<dbReference type="InterPro" id="IPR018108">
    <property type="entry name" value="MCP_transmembrane"/>
</dbReference>
<gene>
    <name evidence="8" type="ORF">ACH5RR_005872</name>
</gene>
<evidence type="ECO:0000313" key="8">
    <source>
        <dbReference type="EMBL" id="KAL3532351.1"/>
    </source>
</evidence>
<dbReference type="Pfam" id="PF00153">
    <property type="entry name" value="Mito_carr"/>
    <property type="match status" value="3"/>
</dbReference>
<organism evidence="8 9">
    <name type="scientific">Cinchona calisaya</name>
    <dbReference type="NCBI Taxonomy" id="153742"/>
    <lineage>
        <taxon>Eukaryota</taxon>
        <taxon>Viridiplantae</taxon>
        <taxon>Streptophyta</taxon>
        <taxon>Embryophyta</taxon>
        <taxon>Tracheophyta</taxon>
        <taxon>Spermatophyta</taxon>
        <taxon>Magnoliopsida</taxon>
        <taxon>eudicotyledons</taxon>
        <taxon>Gunneridae</taxon>
        <taxon>Pentapetalae</taxon>
        <taxon>asterids</taxon>
        <taxon>lamiids</taxon>
        <taxon>Gentianales</taxon>
        <taxon>Rubiaceae</taxon>
        <taxon>Cinchonoideae</taxon>
        <taxon>Cinchoneae</taxon>
        <taxon>Cinchona</taxon>
    </lineage>
</organism>
<accession>A0ABD3AMD4</accession>
<evidence type="ECO:0000256" key="2">
    <source>
        <dbReference type="ARBA" id="ARBA00022448"/>
    </source>
</evidence>
<dbReference type="GO" id="GO:0016020">
    <property type="term" value="C:membrane"/>
    <property type="evidence" value="ECO:0007669"/>
    <property type="project" value="UniProtKB-SubCell"/>
</dbReference>
<proteinExistence type="inferred from homology"/>
<dbReference type="PANTHER" id="PTHR24089">
    <property type="entry name" value="SOLUTE CARRIER FAMILY 25"/>
    <property type="match status" value="1"/>
</dbReference>
<evidence type="ECO:0000256" key="7">
    <source>
        <dbReference type="RuleBase" id="RU000488"/>
    </source>
</evidence>
<evidence type="ECO:0000256" key="3">
    <source>
        <dbReference type="ARBA" id="ARBA00022692"/>
    </source>
</evidence>
<dbReference type="AlphaFoldDB" id="A0ABD3AMD4"/>
<name>A0ABD3AMD4_9GENT</name>
<evidence type="ECO:0000256" key="6">
    <source>
        <dbReference type="PROSITE-ProRule" id="PRU00282"/>
    </source>
</evidence>
<keyword evidence="4" id="KW-0677">Repeat</keyword>
<protein>
    <submittedName>
        <fullName evidence="8">Uncharacterized protein</fullName>
    </submittedName>
</protein>
<evidence type="ECO:0000313" key="9">
    <source>
        <dbReference type="Proteomes" id="UP001630127"/>
    </source>
</evidence>
<dbReference type="PROSITE" id="PS50920">
    <property type="entry name" value="SOLCAR"/>
    <property type="match status" value="3"/>
</dbReference>
<keyword evidence="9" id="KW-1185">Reference proteome</keyword>
<feature type="repeat" description="Solcar" evidence="6">
    <location>
        <begin position="217"/>
        <end position="301"/>
    </location>
</feature>
<comment type="caution">
    <text evidence="8">The sequence shown here is derived from an EMBL/GenBank/DDBJ whole genome shotgun (WGS) entry which is preliminary data.</text>
</comment>
<keyword evidence="3 6" id="KW-0812">Transmembrane</keyword>
<keyword evidence="2 7" id="KW-0813">Transport</keyword>
<sequence length="406" mass="43538">MGRTKLNGVENNGWDLAFPNSGIGFLWCPLNENHSHGGFFASVGQMGMGFGVSPSPPNSAGGGGLKLPQVNLFEKSILPEPDLRIGGVPESLVDEEIELRGEQGVLKKKAKKGGFKLRIKVGNPSLRRLISGAIAGAVSRASVAPLETIRTHLMVGSCGSSTGEVFQNIMHNEGWQGLFRGNLVNVIRVAPSKAIELFAYDTVKKHLTPKPGEQIKLPIPASPIAGAVAGISSTLVTYPLELIKTRLTVQRGVYKDFLDAFLKIVQEEGPAELYRGLTPSLIGVVPYAATNYFAYDSLRKAYKQVFKQEEIGNVATLLIGAAAGAISSSATFPLEVARKHMQTGALNGRQYTNMLHALISIFEHEGVSGLYRGLGPSCMKLVPAAGISFMCYEACKKILVENEDNS</sequence>
<feature type="repeat" description="Solcar" evidence="6">
    <location>
        <begin position="123"/>
        <end position="206"/>
    </location>
</feature>
<dbReference type="Proteomes" id="UP001630127">
    <property type="component" value="Unassembled WGS sequence"/>
</dbReference>
<dbReference type="InterPro" id="IPR023395">
    <property type="entry name" value="MCP_dom_sf"/>
</dbReference>
<keyword evidence="5 6" id="KW-0472">Membrane</keyword>
<comment type="similarity">
    <text evidence="7">Belongs to the mitochondrial carrier (TC 2.A.29) family.</text>
</comment>
<dbReference type="EMBL" id="JBJUIK010000003">
    <property type="protein sequence ID" value="KAL3532351.1"/>
    <property type="molecule type" value="Genomic_DNA"/>
</dbReference>
<evidence type="ECO:0000256" key="5">
    <source>
        <dbReference type="ARBA" id="ARBA00023136"/>
    </source>
</evidence>
<dbReference type="SUPFAM" id="SSF103506">
    <property type="entry name" value="Mitochondrial carrier"/>
    <property type="match status" value="1"/>
</dbReference>
<reference evidence="8 9" key="1">
    <citation type="submission" date="2024-11" db="EMBL/GenBank/DDBJ databases">
        <title>A near-complete genome assembly of Cinchona calisaya.</title>
        <authorList>
            <person name="Lian D.C."/>
            <person name="Zhao X.W."/>
            <person name="Wei L."/>
        </authorList>
    </citation>
    <scope>NUCLEOTIDE SEQUENCE [LARGE SCALE GENOMIC DNA]</scope>
    <source>
        <tissue evidence="8">Nenye</tissue>
    </source>
</reference>
<dbReference type="Gene3D" id="1.50.40.10">
    <property type="entry name" value="Mitochondrial carrier domain"/>
    <property type="match status" value="1"/>
</dbReference>
<evidence type="ECO:0000256" key="4">
    <source>
        <dbReference type="ARBA" id="ARBA00022737"/>
    </source>
</evidence>
<evidence type="ECO:0000256" key="1">
    <source>
        <dbReference type="ARBA" id="ARBA00004141"/>
    </source>
</evidence>
<dbReference type="PRINTS" id="PR00926">
    <property type="entry name" value="MITOCARRIER"/>
</dbReference>
<comment type="subcellular location">
    <subcellularLocation>
        <location evidence="1">Membrane</location>
        <topology evidence="1">Multi-pass membrane protein</topology>
    </subcellularLocation>
</comment>
<dbReference type="InterPro" id="IPR002067">
    <property type="entry name" value="MCP"/>
</dbReference>
<feature type="repeat" description="Solcar" evidence="6">
    <location>
        <begin position="311"/>
        <end position="398"/>
    </location>
</feature>